<dbReference type="Pfam" id="PF01610">
    <property type="entry name" value="DDE_Tnp_ISL3"/>
    <property type="match status" value="1"/>
</dbReference>
<feature type="domain" description="Transposase IS204/IS1001/IS1096/IS1165 DDE" evidence="1">
    <location>
        <begin position="157"/>
        <end position="396"/>
    </location>
</feature>
<dbReference type="Pfam" id="PF13542">
    <property type="entry name" value="HTH_Tnp_ISL3"/>
    <property type="match status" value="1"/>
</dbReference>
<evidence type="ECO:0000259" key="1">
    <source>
        <dbReference type="Pfam" id="PF01610"/>
    </source>
</evidence>
<comment type="caution">
    <text evidence="4">The sequence shown here is derived from an EMBL/GenBank/DDBJ whole genome shotgun (WGS) entry which is preliminary data.</text>
</comment>
<dbReference type="AlphaFoldDB" id="A0A557XP72"/>
<gene>
    <name evidence="4" type="ORF">FPZ47_15575</name>
</gene>
<dbReference type="InterPro" id="IPR047951">
    <property type="entry name" value="Transpos_ISL3"/>
</dbReference>
<evidence type="ECO:0000313" key="5">
    <source>
        <dbReference type="Proteomes" id="UP000320513"/>
    </source>
</evidence>
<dbReference type="PANTHER" id="PTHR33498:SF1">
    <property type="entry name" value="TRANSPOSASE FOR INSERTION SEQUENCE ELEMENT IS1557"/>
    <property type="match status" value="1"/>
</dbReference>
<dbReference type="NCBIfam" id="NF033550">
    <property type="entry name" value="transpos_ISL3"/>
    <property type="match status" value="1"/>
</dbReference>
<dbReference type="InterPro" id="IPR002560">
    <property type="entry name" value="Transposase_DDE"/>
</dbReference>
<sequence>MRDTELYRHLLGLETPWKVGRVELSATDGRVDVWVEHPARTRFACPDCDAVLSVYDHSAERAWRHLDSCAFLTFLHASPPRVDCPEHGVRQVALPWAEPHSRFTTLFERLAIDVLAACDVASAAKLLGISWDEAWHLMDRAVTRGLAAKPLNVPAHVGVDEKAAGKGQDYITVVSDLDAGTVEYIADERRQASLDGYFEKFTTEQRAGIEAVAMDMWEPYAASVRAHLSDAEDKIVFDHYHLMGYLTKAVDTVRKAENRALVLTGDKSLAGSKYLWLYSAENLPERHTDRFAALRASDLKTARAWAIKENLRRFWSYRRRGWGAKHFARWYFWATHSRLQPIIDAAKTLKRHEAGLLSYFAHPITNAGAEGINSRIQAIRVSARGYRNREHFKTAIYFHLGGLQLYPVAP</sequence>
<dbReference type="Proteomes" id="UP000320513">
    <property type="component" value="Unassembled WGS sequence"/>
</dbReference>
<feature type="domain" description="Transposase IS204/IS1001/IS1096/IS1165 helix-turn-helix" evidence="2">
    <location>
        <begin position="92"/>
        <end position="142"/>
    </location>
</feature>
<proteinExistence type="predicted"/>
<dbReference type="InterPro" id="IPR032877">
    <property type="entry name" value="Transposase_HTH"/>
</dbReference>
<keyword evidence="5" id="KW-1185">Reference proteome</keyword>
<organism evidence="4 5">
    <name type="scientific">Mycobacterium helveticum</name>
    <dbReference type="NCBI Taxonomy" id="2592811"/>
    <lineage>
        <taxon>Bacteria</taxon>
        <taxon>Bacillati</taxon>
        <taxon>Actinomycetota</taxon>
        <taxon>Actinomycetes</taxon>
        <taxon>Mycobacteriales</taxon>
        <taxon>Mycobacteriaceae</taxon>
        <taxon>Mycobacterium</taxon>
    </lineage>
</organism>
<evidence type="ECO:0000313" key="4">
    <source>
        <dbReference type="EMBL" id="TVS87662.1"/>
    </source>
</evidence>
<protein>
    <submittedName>
        <fullName evidence="4">ISL3 family transposase</fullName>
    </submittedName>
</protein>
<feature type="domain" description="Transposase IS204/IS1001/IS1096/IS1165 zinc-finger" evidence="3">
    <location>
        <begin position="43"/>
        <end position="87"/>
    </location>
</feature>
<reference evidence="4 5" key="1">
    <citation type="submission" date="2019-07" db="EMBL/GenBank/DDBJ databases">
        <title>New Mycobacterium species.</title>
        <authorList>
            <person name="Tortoli E."/>
            <person name="Ghielmetti G."/>
            <person name="Friedel U."/>
            <person name="Trovato A."/>
        </authorList>
    </citation>
    <scope>NUCLEOTIDE SEQUENCE [LARGE SCALE GENOMIC DNA]</scope>
    <source>
        <strain evidence="4 5">16-83</strain>
    </source>
</reference>
<dbReference type="OrthoDB" id="3238779at2"/>
<dbReference type="RefSeq" id="WP_144952553.1">
    <property type="nucleotide sequence ID" value="NZ_VMQU01000063.1"/>
</dbReference>
<dbReference type="Pfam" id="PF14690">
    <property type="entry name" value="Zn_ribbon_ISL3"/>
    <property type="match status" value="1"/>
</dbReference>
<evidence type="ECO:0000259" key="2">
    <source>
        <dbReference type="Pfam" id="PF13542"/>
    </source>
</evidence>
<evidence type="ECO:0000259" key="3">
    <source>
        <dbReference type="Pfam" id="PF14690"/>
    </source>
</evidence>
<dbReference type="PANTHER" id="PTHR33498">
    <property type="entry name" value="TRANSPOSASE FOR INSERTION SEQUENCE ELEMENT IS1557"/>
    <property type="match status" value="1"/>
</dbReference>
<accession>A0A557XP72</accession>
<name>A0A557XP72_9MYCO</name>
<dbReference type="EMBL" id="VMQU01000063">
    <property type="protein sequence ID" value="TVS87662.1"/>
    <property type="molecule type" value="Genomic_DNA"/>
</dbReference>
<dbReference type="InterPro" id="IPR029261">
    <property type="entry name" value="Transposase_Znf"/>
</dbReference>